<feature type="region of interest" description="Disordered" evidence="1">
    <location>
        <begin position="1"/>
        <end position="60"/>
    </location>
</feature>
<protein>
    <submittedName>
        <fullName evidence="2">Uncharacterized protein</fullName>
    </submittedName>
</protein>
<organism evidence="2 3">
    <name type="scientific">Microthlaspi erraticum</name>
    <dbReference type="NCBI Taxonomy" id="1685480"/>
    <lineage>
        <taxon>Eukaryota</taxon>
        <taxon>Viridiplantae</taxon>
        <taxon>Streptophyta</taxon>
        <taxon>Embryophyta</taxon>
        <taxon>Tracheophyta</taxon>
        <taxon>Spermatophyta</taxon>
        <taxon>Magnoliopsida</taxon>
        <taxon>eudicotyledons</taxon>
        <taxon>Gunneridae</taxon>
        <taxon>Pentapetalae</taxon>
        <taxon>rosids</taxon>
        <taxon>malvids</taxon>
        <taxon>Brassicales</taxon>
        <taxon>Brassicaceae</taxon>
        <taxon>Coluteocarpeae</taxon>
        <taxon>Microthlaspi</taxon>
    </lineage>
</organism>
<evidence type="ECO:0000313" key="3">
    <source>
        <dbReference type="Proteomes" id="UP000467841"/>
    </source>
</evidence>
<keyword evidence="3" id="KW-1185">Reference proteome</keyword>
<gene>
    <name evidence="2" type="ORF">MERR_LOCUS49825</name>
</gene>
<dbReference type="EMBL" id="CACVBM020001940">
    <property type="protein sequence ID" value="CAA7062589.1"/>
    <property type="molecule type" value="Genomic_DNA"/>
</dbReference>
<accession>A0A6D2LCB1</accession>
<evidence type="ECO:0000313" key="2">
    <source>
        <dbReference type="EMBL" id="CAA7062589.1"/>
    </source>
</evidence>
<proteinExistence type="predicted"/>
<sequence>MVKYKNSNLYNLPTSPPGVRGLGGDGGPGDGGLGDGGLGGDGLGDGPGGDGLGDGGLGGDGLGGDGGGVGGLGGGTLETIVIKMKLKRKTDSIDDIFIFLCYDLTDER</sequence>
<dbReference type="AlphaFoldDB" id="A0A6D2LCB1"/>
<reference evidence="2" key="1">
    <citation type="submission" date="2020-01" db="EMBL/GenBank/DDBJ databases">
        <authorList>
            <person name="Mishra B."/>
        </authorList>
    </citation>
    <scope>NUCLEOTIDE SEQUENCE [LARGE SCALE GENOMIC DNA]</scope>
</reference>
<dbReference type="Proteomes" id="UP000467841">
    <property type="component" value="Unassembled WGS sequence"/>
</dbReference>
<name>A0A6D2LCB1_9BRAS</name>
<comment type="caution">
    <text evidence="2">The sequence shown here is derived from an EMBL/GenBank/DDBJ whole genome shotgun (WGS) entry which is preliminary data.</text>
</comment>
<feature type="compositionally biased region" description="Polar residues" evidence="1">
    <location>
        <begin position="1"/>
        <end position="13"/>
    </location>
</feature>
<evidence type="ECO:0000256" key="1">
    <source>
        <dbReference type="SAM" id="MobiDB-lite"/>
    </source>
</evidence>
<feature type="compositionally biased region" description="Gly residues" evidence="1">
    <location>
        <begin position="20"/>
        <end position="60"/>
    </location>
</feature>